<dbReference type="Proteomes" id="UP000440224">
    <property type="component" value="Unassembled WGS sequence"/>
</dbReference>
<dbReference type="InterPro" id="IPR001789">
    <property type="entry name" value="Sig_transdc_resp-reg_receiver"/>
</dbReference>
<dbReference type="GO" id="GO:0000156">
    <property type="term" value="F:phosphorelay response regulator activity"/>
    <property type="evidence" value="ECO:0007669"/>
    <property type="project" value="TreeGrafter"/>
</dbReference>
<keyword evidence="1 6" id="KW-0597">Phosphoprotein</keyword>
<dbReference type="InterPro" id="IPR011006">
    <property type="entry name" value="CheY-like_superfamily"/>
</dbReference>
<dbReference type="InterPro" id="IPR039420">
    <property type="entry name" value="WalR-like"/>
</dbReference>
<dbReference type="PROSITE" id="PS51755">
    <property type="entry name" value="OMPR_PHOB"/>
    <property type="match status" value="1"/>
</dbReference>
<dbReference type="InterPro" id="IPR001867">
    <property type="entry name" value="OmpR/PhoB-type_DNA-bd"/>
</dbReference>
<evidence type="ECO:0000313" key="11">
    <source>
        <dbReference type="EMBL" id="MRG95458.1"/>
    </source>
</evidence>
<keyword evidence="3" id="KW-0805">Transcription regulation</keyword>
<dbReference type="RefSeq" id="WP_153822283.1">
    <property type="nucleotide sequence ID" value="NZ_WJIE01000008.1"/>
</dbReference>
<dbReference type="PANTHER" id="PTHR48111:SF4">
    <property type="entry name" value="DNA-BINDING DUAL TRANSCRIPTIONAL REGULATOR OMPR"/>
    <property type="match status" value="1"/>
</dbReference>
<dbReference type="PANTHER" id="PTHR48111">
    <property type="entry name" value="REGULATOR OF RPOS"/>
    <property type="match status" value="1"/>
</dbReference>
<dbReference type="Gene3D" id="6.10.250.690">
    <property type="match status" value="1"/>
</dbReference>
<evidence type="ECO:0000259" key="10">
    <source>
        <dbReference type="PROSITE" id="PS51755"/>
    </source>
</evidence>
<evidence type="ECO:0000256" key="3">
    <source>
        <dbReference type="ARBA" id="ARBA00023015"/>
    </source>
</evidence>
<dbReference type="Gene3D" id="1.10.10.10">
    <property type="entry name" value="Winged helix-like DNA-binding domain superfamily/Winged helix DNA-binding domain"/>
    <property type="match status" value="1"/>
</dbReference>
<dbReference type="InterPro" id="IPR016032">
    <property type="entry name" value="Sig_transdc_resp-reg_C-effctor"/>
</dbReference>
<feature type="domain" description="Response regulatory" evidence="9">
    <location>
        <begin position="3"/>
        <end position="115"/>
    </location>
</feature>
<evidence type="ECO:0000313" key="12">
    <source>
        <dbReference type="Proteomes" id="UP000440224"/>
    </source>
</evidence>
<dbReference type="GO" id="GO:0032993">
    <property type="term" value="C:protein-DNA complex"/>
    <property type="evidence" value="ECO:0007669"/>
    <property type="project" value="TreeGrafter"/>
</dbReference>
<evidence type="ECO:0000256" key="8">
    <source>
        <dbReference type="SAM" id="MobiDB-lite"/>
    </source>
</evidence>
<keyword evidence="12" id="KW-1185">Reference proteome</keyword>
<name>A0A6N7PTS4_9BACT</name>
<dbReference type="GO" id="GO:0006355">
    <property type="term" value="P:regulation of DNA-templated transcription"/>
    <property type="evidence" value="ECO:0007669"/>
    <property type="project" value="InterPro"/>
</dbReference>
<dbReference type="AlphaFoldDB" id="A0A6N7PTS4"/>
<feature type="domain" description="OmpR/PhoB-type" evidence="10">
    <location>
        <begin position="139"/>
        <end position="240"/>
    </location>
</feature>
<keyword evidence="5" id="KW-0804">Transcription</keyword>
<dbReference type="SMART" id="SM00862">
    <property type="entry name" value="Trans_reg_C"/>
    <property type="match status" value="1"/>
</dbReference>
<dbReference type="Gene3D" id="3.40.50.2300">
    <property type="match status" value="1"/>
</dbReference>
<dbReference type="SMART" id="SM00448">
    <property type="entry name" value="REC"/>
    <property type="match status" value="1"/>
</dbReference>
<dbReference type="SUPFAM" id="SSF46894">
    <property type="entry name" value="C-terminal effector domain of the bipartite response regulators"/>
    <property type="match status" value="1"/>
</dbReference>
<feature type="region of interest" description="Disordered" evidence="8">
    <location>
        <begin position="123"/>
        <end position="148"/>
    </location>
</feature>
<feature type="compositionally biased region" description="Pro residues" evidence="8">
    <location>
        <begin position="131"/>
        <end position="145"/>
    </location>
</feature>
<evidence type="ECO:0000256" key="6">
    <source>
        <dbReference type="PROSITE-ProRule" id="PRU00169"/>
    </source>
</evidence>
<keyword evidence="2" id="KW-0902">Two-component regulatory system</keyword>
<dbReference type="Pfam" id="PF00072">
    <property type="entry name" value="Response_reg"/>
    <property type="match status" value="1"/>
</dbReference>
<dbReference type="SUPFAM" id="SSF52172">
    <property type="entry name" value="CheY-like"/>
    <property type="match status" value="1"/>
</dbReference>
<keyword evidence="4 7" id="KW-0238">DNA-binding</keyword>
<proteinExistence type="predicted"/>
<evidence type="ECO:0000259" key="9">
    <source>
        <dbReference type="PROSITE" id="PS50110"/>
    </source>
</evidence>
<accession>A0A6N7PTS4</accession>
<dbReference type="OrthoDB" id="9793321at2"/>
<comment type="caution">
    <text evidence="11">The sequence shown here is derived from an EMBL/GenBank/DDBJ whole genome shotgun (WGS) entry which is preliminary data.</text>
</comment>
<evidence type="ECO:0000256" key="7">
    <source>
        <dbReference type="PROSITE-ProRule" id="PRU01091"/>
    </source>
</evidence>
<organism evidence="11 12">
    <name type="scientific">Polyangium spumosum</name>
    <dbReference type="NCBI Taxonomy" id="889282"/>
    <lineage>
        <taxon>Bacteria</taxon>
        <taxon>Pseudomonadati</taxon>
        <taxon>Myxococcota</taxon>
        <taxon>Polyangia</taxon>
        <taxon>Polyangiales</taxon>
        <taxon>Polyangiaceae</taxon>
        <taxon>Polyangium</taxon>
    </lineage>
</organism>
<protein>
    <submittedName>
        <fullName evidence="11">Response regulator</fullName>
    </submittedName>
</protein>
<dbReference type="GO" id="GO:0005829">
    <property type="term" value="C:cytosol"/>
    <property type="evidence" value="ECO:0007669"/>
    <property type="project" value="TreeGrafter"/>
</dbReference>
<evidence type="ECO:0000256" key="2">
    <source>
        <dbReference type="ARBA" id="ARBA00023012"/>
    </source>
</evidence>
<dbReference type="InterPro" id="IPR036388">
    <property type="entry name" value="WH-like_DNA-bd_sf"/>
</dbReference>
<evidence type="ECO:0000256" key="4">
    <source>
        <dbReference type="ARBA" id="ARBA00023125"/>
    </source>
</evidence>
<evidence type="ECO:0000256" key="5">
    <source>
        <dbReference type="ARBA" id="ARBA00023163"/>
    </source>
</evidence>
<evidence type="ECO:0000256" key="1">
    <source>
        <dbReference type="ARBA" id="ARBA00022553"/>
    </source>
</evidence>
<gene>
    <name evidence="11" type="ORF">GF068_26590</name>
</gene>
<reference evidence="11 12" key="1">
    <citation type="submission" date="2019-10" db="EMBL/GenBank/DDBJ databases">
        <title>A soil myxobacterium in the family Polyangiaceae.</title>
        <authorList>
            <person name="Li Y."/>
            <person name="Wang J."/>
        </authorList>
    </citation>
    <scope>NUCLEOTIDE SEQUENCE [LARGE SCALE GENOMIC DNA]</scope>
    <source>
        <strain evidence="11 12">DSM 14734</strain>
    </source>
</reference>
<dbReference type="EMBL" id="WJIE01000008">
    <property type="protein sequence ID" value="MRG95458.1"/>
    <property type="molecule type" value="Genomic_DNA"/>
</dbReference>
<feature type="modified residue" description="4-aspartylphosphate" evidence="6">
    <location>
        <position position="50"/>
    </location>
</feature>
<feature type="DNA-binding region" description="OmpR/PhoB-type" evidence="7">
    <location>
        <begin position="139"/>
        <end position="240"/>
    </location>
</feature>
<sequence>MPHILIVEDEPAIAESLAYALRRDGFGVTLAATLAGAERSLDVASLVLLDLMLPDGSGFDLIGKVRRSGIGTPIIVLTSRDDEADRVAALETGADDYVTKPFSTREIVARVRAVLRRAAPPAPLAASTTSAPPPAAAPAPAPASAPMPLSVDDATRRAYVHGREVELTRVEFDLLACLLAAPGRVFTRAQLIDRVWGDGFAISDRTIDSHVKGLRRKVESAGGNPAFVETVRGVGYRVTDRPAAPPQGGAPDAP</sequence>
<dbReference type="PROSITE" id="PS50110">
    <property type="entry name" value="RESPONSE_REGULATORY"/>
    <property type="match status" value="1"/>
</dbReference>
<dbReference type="Pfam" id="PF00486">
    <property type="entry name" value="Trans_reg_C"/>
    <property type="match status" value="1"/>
</dbReference>
<dbReference type="GO" id="GO:0000976">
    <property type="term" value="F:transcription cis-regulatory region binding"/>
    <property type="evidence" value="ECO:0007669"/>
    <property type="project" value="TreeGrafter"/>
</dbReference>
<dbReference type="CDD" id="cd00383">
    <property type="entry name" value="trans_reg_C"/>
    <property type="match status" value="1"/>
</dbReference>